<dbReference type="Pfam" id="PF07647">
    <property type="entry name" value="SAM_2"/>
    <property type="match status" value="1"/>
</dbReference>
<proteinExistence type="predicted"/>
<feature type="compositionally biased region" description="Basic and acidic residues" evidence="1">
    <location>
        <begin position="194"/>
        <end position="222"/>
    </location>
</feature>
<gene>
    <name evidence="3" type="primary">SAMD15</name>
</gene>
<dbReference type="OrthoDB" id="6133291at2759"/>
<feature type="domain" description="SAM" evidence="2">
    <location>
        <begin position="544"/>
        <end position="607"/>
    </location>
</feature>
<dbReference type="AlphaFoldDB" id="A0A2K5BU97"/>
<dbReference type="CTD" id="161394"/>
<feature type="region of interest" description="Disordered" evidence="1">
    <location>
        <begin position="1"/>
        <end position="431"/>
    </location>
</feature>
<feature type="compositionally biased region" description="Basic and acidic residues" evidence="1">
    <location>
        <begin position="353"/>
        <end position="365"/>
    </location>
</feature>
<name>A0A2K5BU97_AOTNA</name>
<dbReference type="Proteomes" id="UP000233020">
    <property type="component" value="Unplaced"/>
</dbReference>
<dbReference type="PANTHER" id="PTHR46829:SF1">
    <property type="entry name" value="STERILE ALPHA MOTIF DOMAIN-CONTAINING PROTEIN 15"/>
    <property type="match status" value="1"/>
</dbReference>
<evidence type="ECO:0000259" key="2">
    <source>
        <dbReference type="PROSITE" id="PS50105"/>
    </source>
</evidence>
<feature type="compositionally biased region" description="Basic and acidic residues" evidence="1">
    <location>
        <begin position="390"/>
        <end position="431"/>
    </location>
</feature>
<dbReference type="SMART" id="SM00454">
    <property type="entry name" value="SAM"/>
    <property type="match status" value="1"/>
</dbReference>
<evidence type="ECO:0000313" key="3">
    <source>
        <dbReference type="Ensembl" id="ENSANAP00000000015.1"/>
    </source>
</evidence>
<dbReference type="Gene3D" id="1.10.150.50">
    <property type="entry name" value="Transcription Factor, Ets-1"/>
    <property type="match status" value="1"/>
</dbReference>
<evidence type="ECO:0000313" key="4">
    <source>
        <dbReference type="Proteomes" id="UP000233020"/>
    </source>
</evidence>
<feature type="compositionally biased region" description="Basic and acidic residues" evidence="1">
    <location>
        <begin position="81"/>
        <end position="96"/>
    </location>
</feature>
<keyword evidence="4" id="KW-1185">Reference proteome</keyword>
<accession>A0A2K5BU97</accession>
<dbReference type="SUPFAM" id="SSF47769">
    <property type="entry name" value="SAM/Pointed domain"/>
    <property type="match status" value="1"/>
</dbReference>
<dbReference type="Ensembl" id="ENSANAT00000000111.1">
    <property type="protein sequence ID" value="ENSANAP00000000015.1"/>
    <property type="gene ID" value="ENSANAG00000000020.1"/>
</dbReference>
<dbReference type="STRING" id="37293.ENSANAP00000000015"/>
<feature type="compositionally biased region" description="Basic and acidic residues" evidence="1">
    <location>
        <begin position="235"/>
        <end position="255"/>
    </location>
</feature>
<reference evidence="3" key="2">
    <citation type="submission" date="2025-09" db="UniProtKB">
        <authorList>
            <consortium name="Ensembl"/>
        </authorList>
    </citation>
    <scope>IDENTIFICATION</scope>
</reference>
<feature type="compositionally biased region" description="Basic and acidic residues" evidence="1">
    <location>
        <begin position="290"/>
        <end position="326"/>
    </location>
</feature>
<dbReference type="CDD" id="cd09530">
    <property type="entry name" value="SAM_Samd14"/>
    <property type="match status" value="1"/>
</dbReference>
<dbReference type="PANTHER" id="PTHR46829">
    <property type="entry name" value="STERILE ALPHA MOTIF DOMAIN-CONTAINING PROTEIN 15"/>
    <property type="match status" value="1"/>
</dbReference>
<protein>
    <submittedName>
        <fullName evidence="3">Sterile alpha motif domain containing 15</fullName>
    </submittedName>
</protein>
<dbReference type="GeneID" id="105734163"/>
<dbReference type="PROSITE" id="PS50105">
    <property type="entry name" value="SAM_DOMAIN"/>
    <property type="match status" value="1"/>
</dbReference>
<feature type="compositionally biased region" description="Acidic residues" evidence="1">
    <location>
        <begin position="59"/>
        <end position="69"/>
    </location>
</feature>
<feature type="compositionally biased region" description="Basic and acidic residues" evidence="1">
    <location>
        <begin position="111"/>
        <end position="133"/>
    </location>
</feature>
<feature type="compositionally biased region" description="Basic and acidic residues" evidence="1">
    <location>
        <begin position="263"/>
        <end position="273"/>
    </location>
</feature>
<reference evidence="3" key="1">
    <citation type="submission" date="2025-08" db="UniProtKB">
        <authorList>
            <consortium name="Ensembl"/>
        </authorList>
    </citation>
    <scope>IDENTIFICATION</scope>
</reference>
<organism evidence="3 4">
    <name type="scientific">Aotus nancymaae</name>
    <name type="common">Ma's night monkey</name>
    <dbReference type="NCBI Taxonomy" id="37293"/>
    <lineage>
        <taxon>Eukaryota</taxon>
        <taxon>Metazoa</taxon>
        <taxon>Chordata</taxon>
        <taxon>Craniata</taxon>
        <taxon>Vertebrata</taxon>
        <taxon>Euteleostomi</taxon>
        <taxon>Mammalia</taxon>
        <taxon>Eutheria</taxon>
        <taxon>Euarchontoglires</taxon>
        <taxon>Primates</taxon>
        <taxon>Haplorrhini</taxon>
        <taxon>Platyrrhini</taxon>
        <taxon>Aotidae</taxon>
        <taxon>Aotus</taxon>
    </lineage>
</organism>
<feature type="compositionally biased region" description="Basic and acidic residues" evidence="1">
    <location>
        <begin position="1"/>
        <end position="10"/>
    </location>
</feature>
<dbReference type="GeneTree" id="ENSGT00630000089942"/>
<feature type="compositionally biased region" description="Basic and acidic residues" evidence="1">
    <location>
        <begin position="336"/>
        <end position="345"/>
    </location>
</feature>
<dbReference type="RefSeq" id="XP_064231141.1">
    <property type="nucleotide sequence ID" value="XM_064375071.1"/>
</dbReference>
<sequence>MAEVPEHYDSDPDEDGEPEPERPELPGLHKLHENAEPETMAEVGPELPAEIYQEPKPETEEEDFKEEEPESAKNVQLKPSRTSEEGIAKESKREVPSETEPGIPQEVKSVTSREMRGEFFKDLEAPMHEKHEESDLEPTEEAKPNVTENVFLESAMETDPVPPTETMSEVSGATVRKTNLELLEEETEPGVPEESLRLQHKETGLEPPEQTKLDFPNEKPGESLEETDLQLPKMTKPEIPEETQIKSTEKKRTEPSKQATPEFPEKKPRKSSEEADLEPPQETQPEVPEEMQRKATEEKGTELPEQTKLDFPDHKPRKSTDEKVPEPLEEINLEFPGEKSRKLSEETVLEQSEMMKPERPEEMRKSNKKKNPQPPEETGLVLPQEINPEVEEKTQIKPTEEKNLELPDEAKPRETHVEFSKEDNPEPIKSKYSVEKAELEHREHKRGKLSLSDEFKKEYDSLGSVRASEESIGIHYEFSQRQTLLDVSEECSHSHPSESQTESSEFVSEKKVVDLSQEFKELVSEDEETQPKKRTDLQFDYLNWDPEKVAEWISQLGFPQYKECFTTNFISGRKLIHVNCSNLPQMGITNFEDMKAISQHTRELLEIEEPSFKRSISLPYRDIIGLYLEQKSHTGIKSDSLTLSEFVKAAGLQDYAPEITAPEEEEELPCIEP</sequence>
<evidence type="ECO:0000256" key="1">
    <source>
        <dbReference type="SAM" id="MobiDB-lite"/>
    </source>
</evidence>
<dbReference type="InterPro" id="IPR013761">
    <property type="entry name" value="SAM/pointed_sf"/>
</dbReference>
<dbReference type="InterPro" id="IPR001660">
    <property type="entry name" value="SAM"/>
</dbReference>